<dbReference type="PANTHER" id="PTHR39337">
    <property type="entry name" value="BLR5642 PROTEIN"/>
    <property type="match status" value="1"/>
</dbReference>
<organism evidence="1 2">
    <name type="scientific">Comamonas faecalis</name>
    <dbReference type="NCBI Taxonomy" id="1387849"/>
    <lineage>
        <taxon>Bacteria</taxon>
        <taxon>Pseudomonadati</taxon>
        <taxon>Pseudomonadota</taxon>
        <taxon>Betaproteobacteria</taxon>
        <taxon>Burkholderiales</taxon>
        <taxon>Comamonadaceae</taxon>
        <taxon>Comamonas</taxon>
    </lineage>
</organism>
<reference evidence="2" key="1">
    <citation type="journal article" date="2019" name="Int. J. Syst. Evol. Microbiol.">
        <title>The Global Catalogue of Microorganisms (GCM) 10K type strain sequencing project: providing services to taxonomists for standard genome sequencing and annotation.</title>
        <authorList>
            <consortium name="The Broad Institute Genomics Platform"/>
            <consortium name="The Broad Institute Genome Sequencing Center for Infectious Disease"/>
            <person name="Wu L."/>
            <person name="Ma J."/>
        </authorList>
    </citation>
    <scope>NUCLEOTIDE SEQUENCE [LARGE SCALE GENOMIC DNA]</scope>
    <source>
        <strain evidence="2">JCM 17561</strain>
    </source>
</reference>
<sequence>MAPIFYTIGHSNHSLEEFAALLRQVQIGCLVDIRKMTGSRAQPQFDADALAPALRAQGIDYCHMAALGGLRGRTPGVDARANGWWSNASFHRYADYACTPAFAQGLQELLALGEQKRCALMCAEVLWWRCHRRIVTDHLLAHGCQVLHIMGLGKVEPARLSAGAVVGEGGQVSYPLQPAG</sequence>
<keyword evidence="2" id="KW-1185">Reference proteome</keyword>
<evidence type="ECO:0000313" key="1">
    <source>
        <dbReference type="EMBL" id="GAA3981035.1"/>
    </source>
</evidence>
<dbReference type="Proteomes" id="UP001501627">
    <property type="component" value="Unassembled WGS sequence"/>
</dbReference>
<name>A0ABP7QF02_9BURK</name>
<accession>A0ABP7QF02</accession>
<dbReference type="RefSeq" id="WP_103043572.1">
    <property type="nucleotide sequence ID" value="NZ_BAABBP010000001.1"/>
</dbReference>
<dbReference type="EMBL" id="BAABBP010000001">
    <property type="protein sequence ID" value="GAA3981035.1"/>
    <property type="molecule type" value="Genomic_DNA"/>
</dbReference>
<protein>
    <submittedName>
        <fullName evidence="1">DUF488 domain-containing protein</fullName>
    </submittedName>
</protein>
<dbReference type="Pfam" id="PF04343">
    <property type="entry name" value="DUF488"/>
    <property type="match status" value="1"/>
</dbReference>
<proteinExistence type="predicted"/>
<dbReference type="PANTHER" id="PTHR39337:SF1">
    <property type="entry name" value="BLR5642 PROTEIN"/>
    <property type="match status" value="1"/>
</dbReference>
<comment type="caution">
    <text evidence="1">The sequence shown here is derived from an EMBL/GenBank/DDBJ whole genome shotgun (WGS) entry which is preliminary data.</text>
</comment>
<dbReference type="PIRSF" id="PIRSF024492">
    <property type="entry name" value="UCP024492"/>
    <property type="match status" value="1"/>
</dbReference>
<dbReference type="InterPro" id="IPR007438">
    <property type="entry name" value="DUF488"/>
</dbReference>
<evidence type="ECO:0000313" key="2">
    <source>
        <dbReference type="Proteomes" id="UP001501627"/>
    </source>
</evidence>
<gene>
    <name evidence="1" type="ORF">GCM10022279_00840</name>
</gene>
<dbReference type="InterPro" id="IPR014519">
    <property type="entry name" value="UCP024492"/>
</dbReference>